<keyword evidence="2" id="KW-1185">Reference proteome</keyword>
<evidence type="ECO:0008006" key="3">
    <source>
        <dbReference type="Google" id="ProtNLM"/>
    </source>
</evidence>
<evidence type="ECO:0000313" key="1">
    <source>
        <dbReference type="EMBL" id="MDI1473242.1"/>
    </source>
</evidence>
<protein>
    <recommendedName>
        <fullName evidence="3">Phage protein</fullName>
    </recommendedName>
</protein>
<dbReference type="RefSeq" id="WP_281334706.1">
    <property type="nucleotide sequence ID" value="NZ_JARZZP010000001.1"/>
</dbReference>
<reference evidence="1" key="1">
    <citation type="submission" date="2023-04" db="EMBL/GenBank/DDBJ databases">
        <title>A new Streptococcus species isolated from the patient with bacteremia.</title>
        <authorList>
            <person name="Chen Y.-S."/>
            <person name="Lee C.-Y."/>
            <person name="Chan C.-K."/>
        </authorList>
    </citation>
    <scope>NUCLEOTIDE SEQUENCE</scope>
    <source>
        <strain evidence="1">ST22-14</strain>
    </source>
</reference>
<name>A0ABT6PBK1_9STRE</name>
<dbReference type="Proteomes" id="UP001160991">
    <property type="component" value="Unassembled WGS sequence"/>
</dbReference>
<gene>
    <name evidence="1" type="ORF">QEZ38_00860</name>
</gene>
<sequence>MEDKIIELADYVISKSTTYREAKIACEKLLRQVAHEIELRALESETRVRITNRTVLVKTSDHDVLLTARKPHPAVFVDGIFLDGVERVEFINHFADEL</sequence>
<accession>A0ABT6PBK1</accession>
<evidence type="ECO:0000313" key="2">
    <source>
        <dbReference type="Proteomes" id="UP001160991"/>
    </source>
</evidence>
<dbReference type="EMBL" id="JARZZP010000001">
    <property type="protein sequence ID" value="MDI1473242.1"/>
    <property type="molecule type" value="Genomic_DNA"/>
</dbReference>
<comment type="caution">
    <text evidence="1">The sequence shown here is derived from an EMBL/GenBank/DDBJ whole genome shotgun (WGS) entry which is preliminary data.</text>
</comment>
<proteinExistence type="predicted"/>
<organism evidence="1 2">
    <name type="scientific">Streptococcus taonis</name>
    <dbReference type="NCBI Taxonomy" id="3041623"/>
    <lineage>
        <taxon>Bacteria</taxon>
        <taxon>Bacillati</taxon>
        <taxon>Bacillota</taxon>
        <taxon>Bacilli</taxon>
        <taxon>Lactobacillales</taxon>
        <taxon>Streptococcaceae</taxon>
        <taxon>Streptococcus</taxon>
    </lineage>
</organism>